<dbReference type="SUPFAM" id="SSF158472">
    <property type="entry name" value="HAMP domain-like"/>
    <property type="match status" value="1"/>
</dbReference>
<dbReference type="InterPro" id="IPR050398">
    <property type="entry name" value="HssS/ArlS-like"/>
</dbReference>
<reference evidence="17 18" key="1">
    <citation type="submission" date="2020-08" db="EMBL/GenBank/DDBJ databases">
        <title>A Genomic Blueprint of the Chicken Gut Microbiome.</title>
        <authorList>
            <person name="Gilroy R."/>
            <person name="Ravi A."/>
            <person name="Getino M."/>
            <person name="Pursley I."/>
            <person name="Horton D.L."/>
            <person name="Alikhan N.-F."/>
            <person name="Baker D."/>
            <person name="Gharbi K."/>
            <person name="Hall N."/>
            <person name="Watson M."/>
            <person name="Adriaenssens E.M."/>
            <person name="Foster-Nyarko E."/>
            <person name="Jarju S."/>
            <person name="Secka A."/>
            <person name="Antonio M."/>
            <person name="Oren A."/>
            <person name="Chaudhuri R."/>
            <person name="La Ragione R.M."/>
            <person name="Hildebrand F."/>
            <person name="Pallen M.J."/>
        </authorList>
    </citation>
    <scope>NUCLEOTIDE SEQUENCE [LARGE SCALE GENOMIC DNA]</scope>
    <source>
        <strain evidence="17 18">Sa3CUA8</strain>
    </source>
</reference>
<feature type="domain" description="Histidine kinase" evidence="15">
    <location>
        <begin position="246"/>
        <end position="465"/>
    </location>
</feature>
<evidence type="ECO:0000313" key="17">
    <source>
        <dbReference type="EMBL" id="MBD7907852.1"/>
    </source>
</evidence>
<dbReference type="SMART" id="SM00388">
    <property type="entry name" value="HisKA"/>
    <property type="match status" value="1"/>
</dbReference>
<keyword evidence="11 14" id="KW-1133">Transmembrane helix</keyword>
<sequence length="471" mass="53697">MKLTLSKKILSLFFLSLAFTILFSFFFIHFLYSKLYLESIEESIVYQGKRTAAHYHFGELSDDIIEKIQWYNVVSEYEIVVVDQLDDLSSYFPYQVNYESLVDRSDRKILEKGSYVVKKGYVEEFDREILGAIFPIRGKDSLIGFIYIYVPLAAIQDVFKESIPLLIAAGSGFFLILFLLINRVWSSLFSPLRKLERLAANISHGDYSGRVATERSDEIGQLARAFNTMSSSLEAQEERKREFTSNLAHEMRTPLTYISGYTHALKQISESQNSNPDSENYLSTIEKETARLSKLINDLTDLNHLQEGLFTVDTEPIVVAQVLVDTVDLFRIHLSSRSIHLKLEVEEDLIILGDPDRIQQVFYNTIDNAVKYVSDGGTVQIRLFEHGANVRYEVQNEGLTISKEDLSRMGERFFRTDKARTRTTGGTGLGLSIVKEIVRLHHGTFNMDSDPATGTTVTIDLPMFTEEEEAT</sequence>
<dbReference type="InterPro" id="IPR004358">
    <property type="entry name" value="Sig_transdc_His_kin-like_C"/>
</dbReference>
<dbReference type="RefSeq" id="WP_191689006.1">
    <property type="nucleotide sequence ID" value="NZ_JACSQY010000003.1"/>
</dbReference>
<gene>
    <name evidence="17" type="ORF">H9659_05885</name>
</gene>
<evidence type="ECO:0000256" key="11">
    <source>
        <dbReference type="ARBA" id="ARBA00022989"/>
    </source>
</evidence>
<dbReference type="InterPro" id="IPR005467">
    <property type="entry name" value="His_kinase_dom"/>
</dbReference>
<evidence type="ECO:0000256" key="12">
    <source>
        <dbReference type="ARBA" id="ARBA00023012"/>
    </source>
</evidence>
<evidence type="ECO:0000256" key="10">
    <source>
        <dbReference type="ARBA" id="ARBA00022840"/>
    </source>
</evidence>
<keyword evidence="6" id="KW-0808">Transferase</keyword>
<evidence type="ECO:0000256" key="13">
    <source>
        <dbReference type="ARBA" id="ARBA00023136"/>
    </source>
</evidence>
<comment type="caution">
    <text evidence="17">The sequence shown here is derived from an EMBL/GenBank/DDBJ whole genome shotgun (WGS) entry which is preliminary data.</text>
</comment>
<evidence type="ECO:0000256" key="9">
    <source>
        <dbReference type="ARBA" id="ARBA00022777"/>
    </source>
</evidence>
<dbReference type="InterPro" id="IPR036890">
    <property type="entry name" value="HATPase_C_sf"/>
</dbReference>
<dbReference type="PANTHER" id="PTHR45528:SF1">
    <property type="entry name" value="SENSOR HISTIDINE KINASE CPXA"/>
    <property type="match status" value="1"/>
</dbReference>
<protein>
    <recommendedName>
        <fullName evidence="3">histidine kinase</fullName>
        <ecNumber evidence="3">2.7.13.3</ecNumber>
    </recommendedName>
</protein>
<accession>A0ABR8PI49</accession>
<evidence type="ECO:0000256" key="3">
    <source>
        <dbReference type="ARBA" id="ARBA00012438"/>
    </source>
</evidence>
<dbReference type="Pfam" id="PF00672">
    <property type="entry name" value="HAMP"/>
    <property type="match status" value="1"/>
</dbReference>
<dbReference type="InterPro" id="IPR003661">
    <property type="entry name" value="HisK_dim/P_dom"/>
</dbReference>
<evidence type="ECO:0000256" key="1">
    <source>
        <dbReference type="ARBA" id="ARBA00000085"/>
    </source>
</evidence>
<dbReference type="EC" id="2.7.13.3" evidence="3"/>
<keyword evidence="12" id="KW-0902">Two-component regulatory system</keyword>
<name>A0ABR8PI49_9BACL</name>
<dbReference type="Pfam" id="PF00512">
    <property type="entry name" value="HisKA"/>
    <property type="match status" value="1"/>
</dbReference>
<dbReference type="GO" id="GO:0016301">
    <property type="term" value="F:kinase activity"/>
    <property type="evidence" value="ECO:0007669"/>
    <property type="project" value="UniProtKB-KW"/>
</dbReference>
<feature type="transmembrane region" description="Helical" evidence="14">
    <location>
        <begin position="165"/>
        <end position="185"/>
    </location>
</feature>
<dbReference type="InterPro" id="IPR003660">
    <property type="entry name" value="HAMP_dom"/>
</dbReference>
<dbReference type="Proteomes" id="UP000659496">
    <property type="component" value="Unassembled WGS sequence"/>
</dbReference>
<feature type="transmembrane region" description="Helical" evidence="14">
    <location>
        <begin position="12"/>
        <end position="32"/>
    </location>
</feature>
<keyword evidence="9 17" id="KW-0418">Kinase</keyword>
<keyword evidence="4" id="KW-1003">Cell membrane</keyword>
<dbReference type="Gene3D" id="3.30.565.10">
    <property type="entry name" value="Histidine kinase-like ATPase, C-terminal domain"/>
    <property type="match status" value="1"/>
</dbReference>
<dbReference type="Gene3D" id="6.10.340.10">
    <property type="match status" value="1"/>
</dbReference>
<dbReference type="SMART" id="SM00304">
    <property type="entry name" value="HAMP"/>
    <property type="match status" value="1"/>
</dbReference>
<dbReference type="SUPFAM" id="SSF55874">
    <property type="entry name" value="ATPase domain of HSP90 chaperone/DNA topoisomerase II/histidine kinase"/>
    <property type="match status" value="1"/>
</dbReference>
<comment type="catalytic activity">
    <reaction evidence="1">
        <text>ATP + protein L-histidine = ADP + protein N-phospho-L-histidine.</text>
        <dbReference type="EC" id="2.7.13.3"/>
    </reaction>
</comment>
<evidence type="ECO:0000256" key="14">
    <source>
        <dbReference type="SAM" id="Phobius"/>
    </source>
</evidence>
<evidence type="ECO:0000259" key="16">
    <source>
        <dbReference type="PROSITE" id="PS50885"/>
    </source>
</evidence>
<dbReference type="SUPFAM" id="SSF47384">
    <property type="entry name" value="Homodimeric domain of signal transducing histidine kinase"/>
    <property type="match status" value="1"/>
</dbReference>
<dbReference type="PANTHER" id="PTHR45528">
    <property type="entry name" value="SENSOR HISTIDINE KINASE CPXA"/>
    <property type="match status" value="1"/>
</dbReference>
<keyword evidence="13 14" id="KW-0472">Membrane</keyword>
<proteinExistence type="predicted"/>
<evidence type="ECO:0000256" key="5">
    <source>
        <dbReference type="ARBA" id="ARBA00022553"/>
    </source>
</evidence>
<keyword evidence="5" id="KW-0597">Phosphoprotein</keyword>
<evidence type="ECO:0000256" key="8">
    <source>
        <dbReference type="ARBA" id="ARBA00022741"/>
    </source>
</evidence>
<evidence type="ECO:0000259" key="15">
    <source>
        <dbReference type="PROSITE" id="PS50109"/>
    </source>
</evidence>
<evidence type="ECO:0000256" key="2">
    <source>
        <dbReference type="ARBA" id="ARBA00004651"/>
    </source>
</evidence>
<dbReference type="InterPro" id="IPR036097">
    <property type="entry name" value="HisK_dim/P_sf"/>
</dbReference>
<dbReference type="CDD" id="cd00082">
    <property type="entry name" value="HisKA"/>
    <property type="match status" value="1"/>
</dbReference>
<dbReference type="PROSITE" id="PS50885">
    <property type="entry name" value="HAMP"/>
    <property type="match status" value="1"/>
</dbReference>
<evidence type="ECO:0000256" key="7">
    <source>
        <dbReference type="ARBA" id="ARBA00022692"/>
    </source>
</evidence>
<organism evidence="17 18">
    <name type="scientific">Sporosarcina gallistercoris</name>
    <dbReference type="NCBI Taxonomy" id="2762245"/>
    <lineage>
        <taxon>Bacteria</taxon>
        <taxon>Bacillati</taxon>
        <taxon>Bacillota</taxon>
        <taxon>Bacilli</taxon>
        <taxon>Bacillales</taxon>
        <taxon>Caryophanaceae</taxon>
        <taxon>Sporosarcina</taxon>
    </lineage>
</organism>
<evidence type="ECO:0000256" key="4">
    <source>
        <dbReference type="ARBA" id="ARBA00022475"/>
    </source>
</evidence>
<keyword evidence="10" id="KW-0067">ATP-binding</keyword>
<keyword evidence="8" id="KW-0547">Nucleotide-binding</keyword>
<dbReference type="Pfam" id="PF02518">
    <property type="entry name" value="HATPase_c"/>
    <property type="match status" value="1"/>
</dbReference>
<feature type="domain" description="HAMP" evidence="16">
    <location>
        <begin position="186"/>
        <end position="238"/>
    </location>
</feature>
<keyword evidence="18" id="KW-1185">Reference proteome</keyword>
<dbReference type="Gene3D" id="1.10.287.130">
    <property type="match status" value="1"/>
</dbReference>
<dbReference type="SMART" id="SM00387">
    <property type="entry name" value="HATPase_c"/>
    <property type="match status" value="1"/>
</dbReference>
<keyword evidence="7 14" id="KW-0812">Transmembrane</keyword>
<evidence type="ECO:0000313" key="18">
    <source>
        <dbReference type="Proteomes" id="UP000659496"/>
    </source>
</evidence>
<dbReference type="InterPro" id="IPR003594">
    <property type="entry name" value="HATPase_dom"/>
</dbReference>
<dbReference type="PROSITE" id="PS50109">
    <property type="entry name" value="HIS_KIN"/>
    <property type="match status" value="1"/>
</dbReference>
<dbReference type="CDD" id="cd06225">
    <property type="entry name" value="HAMP"/>
    <property type="match status" value="1"/>
</dbReference>
<comment type="subcellular location">
    <subcellularLocation>
        <location evidence="2">Cell membrane</location>
        <topology evidence="2">Multi-pass membrane protein</topology>
    </subcellularLocation>
</comment>
<dbReference type="PRINTS" id="PR00344">
    <property type="entry name" value="BCTRLSENSOR"/>
</dbReference>
<dbReference type="EMBL" id="JACSQY010000003">
    <property type="protein sequence ID" value="MBD7907852.1"/>
    <property type="molecule type" value="Genomic_DNA"/>
</dbReference>
<evidence type="ECO:0000256" key="6">
    <source>
        <dbReference type="ARBA" id="ARBA00022679"/>
    </source>
</evidence>